<dbReference type="GeneID" id="36843318"/>
<dbReference type="Proteomes" id="UP000249287">
    <property type="component" value="Segment"/>
</dbReference>
<reference evidence="1" key="1">
    <citation type="journal article" date="2018" name="Nat. Commun.">
        <title>Diversity and evolution of the emerging Pandoraviridae family.</title>
        <authorList>
            <person name="Legendre M."/>
            <person name="Fabre E."/>
            <person name="Poirot O."/>
            <person name="Jeudy S."/>
            <person name="Lartigue A."/>
            <person name="Alempic J.M."/>
            <person name="Beucher L."/>
            <person name="Philippe N."/>
            <person name="Bertaux L."/>
            <person name="Christo-Foroux E."/>
            <person name="Labadie K."/>
            <person name="Coute Y."/>
            <person name="Abergel C."/>
            <person name="Claverie J.M."/>
        </authorList>
    </citation>
    <scope>NUCLEOTIDE SEQUENCE [LARGE SCALE GENOMIC DNA]</scope>
    <source>
        <strain evidence="1">Neocaledonia</strain>
    </source>
</reference>
<proteinExistence type="predicted"/>
<accession>A0A2U7UE20</accession>
<evidence type="ECO:0008006" key="2">
    <source>
        <dbReference type="Google" id="ProtNLM"/>
    </source>
</evidence>
<evidence type="ECO:0000313" key="1">
    <source>
        <dbReference type="EMBL" id="AVK76605.1"/>
    </source>
</evidence>
<sequence>MDGVASGPHFSSDAARALPQELWDRILNGADASGRLFLGARFRCLAQMVCARWHAIISTPSEADAARIIAASPRGRRFRDRHIDARRPAVAPIYASTAADLLALSEQRPVLALDAMCKVLYPDTRRDCAILLVAMAASGVDDYFDHVLSVIGENESCAESDSDGAARRLDASLLQHAVYIACVERGYARGAEALASSMTEGQWDSVLCDIVEADRPILLATALVHIGRRCKSRRDESAAANGTRLNVAMMAQSVWGAISRHGTLSTTRTVLDIQNGDGTSPFDVGKALRYYLDSEWHSKEWLRDAVRHGRMGVIEAHGGSVALMGMALEYAVDDGRLDLAQQLTDHHRNRGGTGLCGLTPADVAAKIKLRWRDDVDDGWCLWLASYGYGPTDDDARRILGRDRRRGPRNAPLDYIKSWPWQSALVDDGEHVINLLCADPPRFEWSLRERAMCTLAPYMLPRSTPIPNGLWSQAVARTTARIIKKCPRAGDTSAALLWLCRKARRWGLLKRLNGAQLGDAPSDPIRSLVDIPPEPDIWSRWVGAVSPLSAIVVDTARASCSPPTDLSISTTIECLLQLLDDNGLAAPMSL</sequence>
<protein>
    <recommendedName>
        <fullName evidence="2">F-box incomplete domain containing protein</fullName>
    </recommendedName>
</protein>
<dbReference type="EMBL" id="MG011690">
    <property type="protein sequence ID" value="AVK76605.1"/>
    <property type="molecule type" value="Genomic_DNA"/>
</dbReference>
<dbReference type="RefSeq" id="YP_009482608.1">
    <property type="nucleotide sequence ID" value="NC_037666.1"/>
</dbReference>
<organism evidence="1">
    <name type="scientific">Pandoravirus neocaledonia</name>
    <dbReference type="NCBI Taxonomy" id="2107708"/>
    <lineage>
        <taxon>Viruses</taxon>
        <taxon>Pandoravirus</taxon>
    </lineage>
</organism>
<name>A0A2U7UE20_9VIRU</name>
<dbReference type="KEGG" id="vg:36843318"/>
<gene>
    <name evidence="1" type="ORF">pneo_cds_998</name>
</gene>